<feature type="region of interest" description="Disordered" evidence="2">
    <location>
        <begin position="357"/>
        <end position="376"/>
    </location>
</feature>
<gene>
    <name evidence="3" type="ORF">SAMIE_1019080</name>
</gene>
<dbReference type="AlphaFoldDB" id="A0A494W784"/>
<evidence type="ECO:0000256" key="2">
    <source>
        <dbReference type="SAM" id="MobiDB-lite"/>
    </source>
</evidence>
<dbReference type="PANTHER" id="PTHR48207:SF4">
    <property type="entry name" value="BLL6097 PROTEIN"/>
    <property type="match status" value="1"/>
</dbReference>
<dbReference type="InterPro" id="IPR050483">
    <property type="entry name" value="CoA-transferase_III_domain"/>
</dbReference>
<evidence type="ECO:0000313" key="3">
    <source>
        <dbReference type="EMBL" id="BBD98407.1"/>
    </source>
</evidence>
<protein>
    <submittedName>
        <fullName evidence="3">CoA transferase</fullName>
    </submittedName>
</protein>
<evidence type="ECO:0000313" key="4">
    <source>
        <dbReference type="Proteomes" id="UP000279959"/>
    </source>
</evidence>
<dbReference type="Gene3D" id="3.30.1540.10">
    <property type="entry name" value="formyl-coa transferase, domain 3"/>
    <property type="match status" value="1"/>
</dbReference>
<name>A0A494W784_9SPHN</name>
<keyword evidence="4" id="KW-1185">Reference proteome</keyword>
<dbReference type="RefSeq" id="WP_066701199.1">
    <property type="nucleotide sequence ID" value="NZ_AP018664.1"/>
</dbReference>
<dbReference type="PANTHER" id="PTHR48207">
    <property type="entry name" value="SUCCINATE--HYDROXYMETHYLGLUTARATE COA-TRANSFERASE"/>
    <property type="match status" value="1"/>
</dbReference>
<reference evidence="3 4" key="1">
    <citation type="submission" date="2018-05" db="EMBL/GenBank/DDBJ databases">
        <title>Complete Genome Sequence of the Nonylphenol-Degrading Bacterium Sphingobium amiense DSM 16289T.</title>
        <authorList>
            <person name="Ootsuka M."/>
            <person name="Nishizawa T."/>
            <person name="Ohta H."/>
        </authorList>
    </citation>
    <scope>NUCLEOTIDE SEQUENCE [LARGE SCALE GENOMIC DNA]</scope>
    <source>
        <strain evidence="3 4">DSM 16289</strain>
    </source>
</reference>
<dbReference type="SUPFAM" id="SSF89796">
    <property type="entry name" value="CoA-transferase family III (CaiB/BaiF)"/>
    <property type="match status" value="1"/>
</dbReference>
<keyword evidence="1 3" id="KW-0808">Transferase</keyword>
<dbReference type="GO" id="GO:0008410">
    <property type="term" value="F:CoA-transferase activity"/>
    <property type="evidence" value="ECO:0007669"/>
    <property type="project" value="TreeGrafter"/>
</dbReference>
<dbReference type="KEGG" id="sami:SAMIE_1019080"/>
<dbReference type="Pfam" id="PF02515">
    <property type="entry name" value="CoA_transf_3"/>
    <property type="match status" value="1"/>
</dbReference>
<dbReference type="InterPro" id="IPR003673">
    <property type="entry name" value="CoA-Trfase_fam_III"/>
</dbReference>
<dbReference type="InterPro" id="IPR044855">
    <property type="entry name" value="CoA-Trfase_III_dom3_sf"/>
</dbReference>
<sequence>MAGTGPLQGIRILDLSTVLMGPYASLLLAQMGADVIKVEAPEGDIVRLIGKARNPGMSGIYLTANRGKRSIVLDLKQPQDREELLLIAQTCDVMLYNLRPQAMARLGLAYEDVAAVKPDIIYVGTFGYGEDGPYAGKPAYDDLIQGASGAASLSALVRPGAAPAYLPIAIADRMVGIHAVNAILAALVHRERTGEGQRVDVPMFETMVSVVLGDHMAGLTFDPPLDDGGYARLLAPDRKPMQTSDGHVCVLIYNDKQWKRFFEMLGRDDAQTDPRLQNQSTRTTHIAAIYADLAQIFLTKTTAEWMALLEKADIPVMPLHDLQSLLDDPHLAATGFFEQLDHPSEGRIRGMRIPSRWSATQPGAPGPAPRLNEHGDEIRREARQMLAARSADPVLRVANGGDL</sequence>
<dbReference type="InterPro" id="IPR023606">
    <property type="entry name" value="CoA-Trfase_III_dom_1_sf"/>
</dbReference>
<dbReference type="EMBL" id="AP018664">
    <property type="protein sequence ID" value="BBD98407.1"/>
    <property type="molecule type" value="Genomic_DNA"/>
</dbReference>
<evidence type="ECO:0000256" key="1">
    <source>
        <dbReference type="ARBA" id="ARBA00022679"/>
    </source>
</evidence>
<proteinExistence type="predicted"/>
<organism evidence="3 4">
    <name type="scientific">Sphingobium amiense</name>
    <dbReference type="NCBI Taxonomy" id="135719"/>
    <lineage>
        <taxon>Bacteria</taxon>
        <taxon>Pseudomonadati</taxon>
        <taxon>Pseudomonadota</taxon>
        <taxon>Alphaproteobacteria</taxon>
        <taxon>Sphingomonadales</taxon>
        <taxon>Sphingomonadaceae</taxon>
        <taxon>Sphingobium</taxon>
    </lineage>
</organism>
<dbReference type="Proteomes" id="UP000279959">
    <property type="component" value="Chromosome"/>
</dbReference>
<dbReference type="Gene3D" id="3.40.50.10540">
    <property type="entry name" value="Crotonobetainyl-coa:carnitine coa-transferase, domain 1"/>
    <property type="match status" value="1"/>
</dbReference>
<accession>A0A494W784</accession>